<feature type="region of interest" description="Disordered" evidence="6">
    <location>
        <begin position="324"/>
        <end position="353"/>
    </location>
</feature>
<dbReference type="CDD" id="cd02801">
    <property type="entry name" value="DUS_like_FMN"/>
    <property type="match status" value="1"/>
</dbReference>
<dbReference type="SUPFAM" id="SSF51395">
    <property type="entry name" value="FMN-linked oxidoreductases"/>
    <property type="match status" value="1"/>
</dbReference>
<protein>
    <recommendedName>
        <fullName evidence="7">DUS-like FMN-binding domain-containing protein</fullName>
    </recommendedName>
</protein>
<dbReference type="GO" id="GO:0050660">
    <property type="term" value="F:flavin adenine dinucleotide binding"/>
    <property type="evidence" value="ECO:0007669"/>
    <property type="project" value="InterPro"/>
</dbReference>
<dbReference type="GO" id="GO:0017150">
    <property type="term" value="F:tRNA dihydrouridine synthase activity"/>
    <property type="evidence" value="ECO:0007669"/>
    <property type="project" value="InterPro"/>
</dbReference>
<keyword evidence="2" id="KW-0285">Flavoprotein</keyword>
<evidence type="ECO:0000259" key="7">
    <source>
        <dbReference type="Pfam" id="PF01207"/>
    </source>
</evidence>
<dbReference type="Gene3D" id="3.20.20.70">
    <property type="entry name" value="Aldolase class I"/>
    <property type="match status" value="1"/>
</dbReference>
<dbReference type="Gene3D" id="3.30.160.20">
    <property type="match status" value="1"/>
</dbReference>
<organism evidence="8 9">
    <name type="scientific">Cloeon dipterum</name>
    <dbReference type="NCBI Taxonomy" id="197152"/>
    <lineage>
        <taxon>Eukaryota</taxon>
        <taxon>Metazoa</taxon>
        <taxon>Ecdysozoa</taxon>
        <taxon>Arthropoda</taxon>
        <taxon>Hexapoda</taxon>
        <taxon>Insecta</taxon>
        <taxon>Pterygota</taxon>
        <taxon>Palaeoptera</taxon>
        <taxon>Ephemeroptera</taxon>
        <taxon>Pisciforma</taxon>
        <taxon>Baetidae</taxon>
        <taxon>Cloeon</taxon>
    </lineage>
</organism>
<dbReference type="InterPro" id="IPR018517">
    <property type="entry name" value="tRNA_hU_synthase_CS"/>
</dbReference>
<evidence type="ECO:0000256" key="3">
    <source>
        <dbReference type="ARBA" id="ARBA00022643"/>
    </source>
</evidence>
<keyword evidence="9" id="KW-1185">Reference proteome</keyword>
<dbReference type="Pfam" id="PF01207">
    <property type="entry name" value="Dus"/>
    <property type="match status" value="1"/>
</dbReference>
<dbReference type="SUPFAM" id="SSF54768">
    <property type="entry name" value="dsRNA-binding domain-like"/>
    <property type="match status" value="1"/>
</dbReference>
<dbReference type="GO" id="GO:0005737">
    <property type="term" value="C:cytoplasm"/>
    <property type="evidence" value="ECO:0007669"/>
    <property type="project" value="TreeGrafter"/>
</dbReference>
<dbReference type="EMBL" id="CADEPI010000063">
    <property type="protein sequence ID" value="CAB3371571.1"/>
    <property type="molecule type" value="Genomic_DNA"/>
</dbReference>
<dbReference type="InterPro" id="IPR013785">
    <property type="entry name" value="Aldolase_TIM"/>
</dbReference>
<evidence type="ECO:0000256" key="6">
    <source>
        <dbReference type="SAM" id="MobiDB-lite"/>
    </source>
</evidence>
<reference evidence="8 9" key="1">
    <citation type="submission" date="2020-04" db="EMBL/GenBank/DDBJ databases">
        <authorList>
            <person name="Alioto T."/>
            <person name="Alioto T."/>
            <person name="Gomez Garrido J."/>
        </authorList>
    </citation>
    <scope>NUCLEOTIDE SEQUENCE [LARGE SCALE GENOMIC DNA]</scope>
</reference>
<dbReference type="PANTHER" id="PTHR45936:SF1">
    <property type="entry name" value="TRNA-DIHYDROURIDINE(20) SYNTHASE [NAD(P)+]-LIKE"/>
    <property type="match status" value="1"/>
</dbReference>
<evidence type="ECO:0000256" key="2">
    <source>
        <dbReference type="ARBA" id="ARBA00022630"/>
    </source>
</evidence>
<keyword evidence="5" id="KW-0560">Oxidoreductase</keyword>
<sequence>MDFTGKNILAPMVKAGTLPLRLLALRYGADLVYCEELIDWKLLRSVRRENSMLGTVDFIDESDGSVVFRTCSSETSQVVLQLGTCNAERALLVAKKLENDVAAIDINMGCPKEFSIKGGMGAALLSQPEKVRTIITTLVNGCKIPITAKIRLLREHKETLAFCKMLEECGVSAIGIHGRLKEQRPRHANNNGAIAAVARELKVPVIANGGSMEISCFEDINKFRAACGVSSVMLARAALWNVSIFRKEGILPLDNVIIEYLKLAVKYDCTVGTSKYCVQSMLRELQESPRGKAFLAAQSLHAICSLWDLGDFCSNIQEERRKMSGAVSNGKAETIEGERTAKRRKHEQDDTSSTDMVTLPCVFQRGLYVKKDADLPKTRLLMWSRQNSFDQPAYSTTQVEKLFRAVLEVNNVKYTSSYWEKNKRFAEQGAALVALVSLGLESKEKALKEGSLLSSD</sequence>
<evidence type="ECO:0000313" key="9">
    <source>
        <dbReference type="Proteomes" id="UP000494165"/>
    </source>
</evidence>
<proteinExistence type="predicted"/>
<keyword evidence="4" id="KW-0819">tRNA processing</keyword>
<dbReference type="InterPro" id="IPR044463">
    <property type="entry name" value="DUS2_DSRM"/>
</dbReference>
<dbReference type="AlphaFoldDB" id="A0A8S1CUH7"/>
<name>A0A8S1CUH7_9INSE</name>
<dbReference type="PANTHER" id="PTHR45936">
    <property type="entry name" value="TRNA-DIHYDROURIDINE(20) SYNTHASE [NAD(P)+]-LIKE"/>
    <property type="match status" value="1"/>
</dbReference>
<comment type="caution">
    <text evidence="8">The sequence shown here is derived from an EMBL/GenBank/DDBJ whole genome shotgun (WGS) entry which is preliminary data.</text>
</comment>
<comment type="cofactor">
    <cofactor evidence="1">
        <name>FMN</name>
        <dbReference type="ChEBI" id="CHEBI:58210"/>
    </cofactor>
</comment>
<evidence type="ECO:0000313" key="8">
    <source>
        <dbReference type="EMBL" id="CAB3371571.1"/>
    </source>
</evidence>
<accession>A0A8S1CUH7</accession>
<evidence type="ECO:0000256" key="5">
    <source>
        <dbReference type="ARBA" id="ARBA00023002"/>
    </source>
</evidence>
<keyword evidence="3" id="KW-0288">FMN</keyword>
<dbReference type="PROSITE" id="PS01136">
    <property type="entry name" value="UPF0034"/>
    <property type="match status" value="1"/>
</dbReference>
<dbReference type="Proteomes" id="UP000494165">
    <property type="component" value="Unassembled WGS sequence"/>
</dbReference>
<dbReference type="CDD" id="cd19871">
    <property type="entry name" value="DSRM_DUS2L"/>
    <property type="match status" value="1"/>
</dbReference>
<evidence type="ECO:0000256" key="4">
    <source>
        <dbReference type="ARBA" id="ARBA00022694"/>
    </source>
</evidence>
<evidence type="ECO:0000256" key="1">
    <source>
        <dbReference type="ARBA" id="ARBA00001917"/>
    </source>
</evidence>
<dbReference type="InterPro" id="IPR052582">
    <property type="entry name" value="tRNA-DUS-like"/>
</dbReference>
<dbReference type="GO" id="GO:0000049">
    <property type="term" value="F:tRNA binding"/>
    <property type="evidence" value="ECO:0007669"/>
    <property type="project" value="InterPro"/>
</dbReference>
<feature type="domain" description="DUS-like FMN-binding" evidence="7">
    <location>
        <begin position="8"/>
        <end position="248"/>
    </location>
</feature>
<gene>
    <name evidence="8" type="ORF">CLODIP_2_CD01629</name>
</gene>
<dbReference type="InterPro" id="IPR035587">
    <property type="entry name" value="DUS-like_FMN-bd"/>
</dbReference>
<dbReference type="OrthoDB" id="10262250at2759"/>